<dbReference type="PANTHER" id="PTHR32114:SF2">
    <property type="entry name" value="ABC TRANSPORTER ABCH.3"/>
    <property type="match status" value="1"/>
</dbReference>
<dbReference type="OrthoDB" id="9795626at2"/>
<accession>E1X1Z5</accession>
<feature type="coiled-coil region" evidence="1">
    <location>
        <begin position="749"/>
        <end position="783"/>
    </location>
</feature>
<feature type="coiled-coil region" evidence="1">
    <location>
        <begin position="557"/>
        <end position="615"/>
    </location>
</feature>
<keyword evidence="3" id="KW-0540">Nuclease</keyword>
<keyword evidence="4" id="KW-1185">Reference proteome</keyword>
<dbReference type="PATRIC" id="fig|862908.3.peg.1739"/>
<dbReference type="SUPFAM" id="SSF52540">
    <property type="entry name" value="P-loop containing nucleoside triphosphate hydrolases"/>
    <property type="match status" value="2"/>
</dbReference>
<dbReference type="Proteomes" id="UP000008963">
    <property type="component" value="Chromosome"/>
</dbReference>
<evidence type="ECO:0000259" key="2">
    <source>
        <dbReference type="Pfam" id="PF13476"/>
    </source>
</evidence>
<feature type="coiled-coil region" evidence="1">
    <location>
        <begin position="442"/>
        <end position="488"/>
    </location>
</feature>
<gene>
    <name evidence="3" type="ordered locus">BMS_1834</name>
</gene>
<feature type="coiled-coil region" evidence="1">
    <location>
        <begin position="380"/>
        <end position="407"/>
    </location>
</feature>
<dbReference type="InterPro" id="IPR027417">
    <property type="entry name" value="P-loop_NTPase"/>
</dbReference>
<sequence>MRLKSIEIENITSLKGKHYIDFEDILKEGELFAITGPTGSGKSSILTAISLALYGKNYKKSLDSKDFVTLNMPSSKVSLNFETKGENYCASWSIKVLKKNGDPIKKPTTQRIVTKDGVAIEQSAEEIIGLSFDQFIRSVILNQGQFSKFLTSNFSERRKILERLYSENELSDINKKLREKLSYQKQEIEKLSIKLESSLPYTEAEILEAKSQLPELEKSKGVVEENYKKIQEFEKQLRDILEFSSKRIQFLKKSKDIDLNITDVNKNLNNVLDNLKSATSTYDAFKLEYNIRGKKLKEALTLSAKLNNTREKIATLKSNKEKLEEKFKKIEIEISTKSKEQNELTKEREEIDKKITYKDIESIDKVADLLNDLSNTLQKIDYERESHKALEEELKAITKNGEELAKQKNTQESNLKEIFKTLDFESFYAEKSKYLDTRLSELEKQKLLLQQDEQKKIELQKKLKSINIEKVEEQISEVEKKLYNIEKELTLAIIKEKQYKKNEALLILVNESIDDSTCKLCHGKVEVDLLESIKKDIIKELKNNEGLISTDNIRELVANENQKLTVLKYELENLTKQRSENLELLKPLEERVKGLESTTNEIQDITKEKEVLSKSYESARSLAKSLIITENEIKSLRLSYTKTKSNIDAIESKIKALDKESADHLKQLSKLAHSEIQIDAINELKQQIKAINELNQIEQKYKYNQSHLDSLNEQTLELNKDKKSTLSDLDTLKEDEVEQEKTLLDLTNGEDINSALKELESKREELEENIQNINKEKSTLETEYTRLLTSKDSLKDQITALENSTISAYGNLANTNLKTTELVSKNKETEIYISKVKNLKTYIDDEASVQGLKDAREKLLLPELEYFRDTLNEILTQVTKSKEKISLYESKVKEQKEDKKLYKEYRASFDRLNNLTEVLGKNKDEFRNFVLGFIENQLIQNTNLELSKICDGRYGLTQRESTHGHDFFILDKWNGALERKVSTLSGGETFLVSLAMALSLAEMTRGQVDIDCFFIDEGFGSLDSDSIEDAFSALMSVRSRGKQIGVISHIGELTSRIPANINLNKSPEGRSKIEYIFN</sequence>
<keyword evidence="3" id="KW-0378">Hydrolase</keyword>
<organism evidence="3 4">
    <name type="scientific">Halobacteriovorax marinus (strain ATCC BAA-682 / DSM 15412 / SJ)</name>
    <name type="common">Bacteriovorax marinus</name>
    <dbReference type="NCBI Taxonomy" id="862908"/>
    <lineage>
        <taxon>Bacteria</taxon>
        <taxon>Pseudomonadati</taxon>
        <taxon>Bdellovibrionota</taxon>
        <taxon>Bacteriovoracia</taxon>
        <taxon>Bacteriovoracales</taxon>
        <taxon>Halobacteriovoraceae</taxon>
        <taxon>Halobacteriovorax</taxon>
    </lineage>
</organism>
<dbReference type="STRING" id="862908.BMS_1834"/>
<proteinExistence type="predicted"/>
<dbReference type="PANTHER" id="PTHR32114">
    <property type="entry name" value="ABC TRANSPORTER ABCH.3"/>
    <property type="match status" value="1"/>
</dbReference>
<dbReference type="RefSeq" id="WP_014244436.1">
    <property type="nucleotide sequence ID" value="NC_016620.1"/>
</dbReference>
<dbReference type="KEGG" id="bmx:BMS_1834"/>
<protein>
    <submittedName>
        <fullName evidence="3">Exonuclease</fullName>
    </submittedName>
</protein>
<dbReference type="AlphaFoldDB" id="E1X1Z5"/>
<feature type="coiled-coil region" evidence="1">
    <location>
        <begin position="640"/>
        <end position="667"/>
    </location>
</feature>
<evidence type="ECO:0000313" key="4">
    <source>
        <dbReference type="Proteomes" id="UP000008963"/>
    </source>
</evidence>
<dbReference type="Gene3D" id="3.40.50.300">
    <property type="entry name" value="P-loop containing nucleotide triphosphate hydrolases"/>
    <property type="match status" value="2"/>
</dbReference>
<dbReference type="GO" id="GO:0004527">
    <property type="term" value="F:exonuclease activity"/>
    <property type="evidence" value="ECO:0007669"/>
    <property type="project" value="UniProtKB-KW"/>
</dbReference>
<feature type="domain" description="Rad50/SbcC-type AAA" evidence="2">
    <location>
        <begin position="5"/>
        <end position="213"/>
    </location>
</feature>
<feature type="coiled-coil region" evidence="1">
    <location>
        <begin position="299"/>
        <end position="340"/>
    </location>
</feature>
<dbReference type="EMBL" id="FQ312005">
    <property type="protein sequence ID" value="CBW26655.1"/>
    <property type="molecule type" value="Genomic_DNA"/>
</dbReference>
<keyword evidence="3" id="KW-0269">Exonuclease</keyword>
<reference evidence="4" key="1">
    <citation type="journal article" date="2013" name="ISME J.">
        <title>A small predatory core genome in the divergent marine Bacteriovorax marinus SJ and the terrestrial Bdellovibrio bacteriovorus.</title>
        <authorList>
            <person name="Crossman L.C."/>
            <person name="Chen H."/>
            <person name="Cerdeno-Tarraga A.M."/>
            <person name="Brooks K."/>
            <person name="Quail M.A."/>
            <person name="Pineiro S.A."/>
            <person name="Hobley L."/>
            <person name="Sockett R.E."/>
            <person name="Bentley S.D."/>
            <person name="Parkhill J."/>
            <person name="Williams H.N."/>
            <person name="Stine O.C."/>
        </authorList>
    </citation>
    <scope>NUCLEOTIDE SEQUENCE [LARGE SCALE GENOMIC DNA]</scope>
    <source>
        <strain evidence="4">ATCC BAA-682 / DSM 15412 / SJ</strain>
    </source>
</reference>
<evidence type="ECO:0000313" key="3">
    <source>
        <dbReference type="EMBL" id="CBW26655.1"/>
    </source>
</evidence>
<dbReference type="HOGENOM" id="CLU_004785_1_1_7"/>
<name>E1X1Z5_HALMS</name>
<keyword evidence="1" id="KW-0175">Coiled coil</keyword>
<dbReference type="eggNOG" id="COG0419">
    <property type="taxonomic scope" value="Bacteria"/>
</dbReference>
<dbReference type="Pfam" id="PF13476">
    <property type="entry name" value="AAA_23"/>
    <property type="match status" value="1"/>
</dbReference>
<dbReference type="Pfam" id="PF13558">
    <property type="entry name" value="SbcC_Walker_B"/>
    <property type="match status" value="1"/>
</dbReference>
<dbReference type="GO" id="GO:0006302">
    <property type="term" value="P:double-strand break repair"/>
    <property type="evidence" value="ECO:0007669"/>
    <property type="project" value="InterPro"/>
</dbReference>
<dbReference type="InterPro" id="IPR038729">
    <property type="entry name" value="Rad50/SbcC_AAA"/>
</dbReference>
<evidence type="ECO:0000256" key="1">
    <source>
        <dbReference type="SAM" id="Coils"/>
    </source>
</evidence>
<dbReference type="GO" id="GO:0016887">
    <property type="term" value="F:ATP hydrolysis activity"/>
    <property type="evidence" value="ECO:0007669"/>
    <property type="project" value="InterPro"/>
</dbReference>